<accession>A0A2P2N356</accession>
<name>A0A2P2N356_RHIMU</name>
<dbReference type="AlphaFoldDB" id="A0A2P2N356"/>
<evidence type="ECO:0000313" key="1">
    <source>
        <dbReference type="EMBL" id="MBX36912.1"/>
    </source>
</evidence>
<dbReference type="EMBL" id="GGEC01056428">
    <property type="protein sequence ID" value="MBX36912.1"/>
    <property type="molecule type" value="Transcribed_RNA"/>
</dbReference>
<proteinExistence type="predicted"/>
<protein>
    <submittedName>
        <fullName evidence="1">Uncharacterized protein</fullName>
    </submittedName>
</protein>
<reference evidence="1" key="1">
    <citation type="submission" date="2018-02" db="EMBL/GenBank/DDBJ databases">
        <title>Rhizophora mucronata_Transcriptome.</title>
        <authorList>
            <person name="Meera S.P."/>
            <person name="Sreeshan A."/>
            <person name="Augustine A."/>
        </authorList>
    </citation>
    <scope>NUCLEOTIDE SEQUENCE</scope>
    <source>
        <tissue evidence="1">Leaf</tissue>
    </source>
</reference>
<organism evidence="1">
    <name type="scientific">Rhizophora mucronata</name>
    <name type="common">Asiatic mangrove</name>
    <dbReference type="NCBI Taxonomy" id="61149"/>
    <lineage>
        <taxon>Eukaryota</taxon>
        <taxon>Viridiplantae</taxon>
        <taxon>Streptophyta</taxon>
        <taxon>Embryophyta</taxon>
        <taxon>Tracheophyta</taxon>
        <taxon>Spermatophyta</taxon>
        <taxon>Magnoliopsida</taxon>
        <taxon>eudicotyledons</taxon>
        <taxon>Gunneridae</taxon>
        <taxon>Pentapetalae</taxon>
        <taxon>rosids</taxon>
        <taxon>fabids</taxon>
        <taxon>Malpighiales</taxon>
        <taxon>Rhizophoraceae</taxon>
        <taxon>Rhizophora</taxon>
    </lineage>
</organism>
<sequence length="30" mass="3459">MLEFMHPRSRSLDHTVAGSLWKACICLRIS</sequence>